<dbReference type="AlphaFoldDB" id="A0A2G8LNF3"/>
<organism evidence="2 3">
    <name type="scientific">Stichopus japonicus</name>
    <name type="common">Sea cucumber</name>
    <dbReference type="NCBI Taxonomy" id="307972"/>
    <lineage>
        <taxon>Eukaryota</taxon>
        <taxon>Metazoa</taxon>
        <taxon>Echinodermata</taxon>
        <taxon>Eleutherozoa</taxon>
        <taxon>Echinozoa</taxon>
        <taxon>Holothuroidea</taxon>
        <taxon>Aspidochirotacea</taxon>
        <taxon>Aspidochirotida</taxon>
        <taxon>Stichopodidae</taxon>
        <taxon>Apostichopus</taxon>
    </lineage>
</organism>
<dbReference type="PANTHER" id="PTHR24559">
    <property type="entry name" value="TRANSPOSON TY3-I GAG-POL POLYPROTEIN"/>
    <property type="match status" value="1"/>
</dbReference>
<protein>
    <recommendedName>
        <fullName evidence="1">Reverse transcriptase domain-containing protein</fullName>
    </recommendedName>
</protein>
<dbReference type="PANTHER" id="PTHR24559:SF435">
    <property type="entry name" value="RIBONUCLEASE H"/>
    <property type="match status" value="1"/>
</dbReference>
<sequence length="113" mass="12992">MLEKGVIQESYSSWTAPTVLVRKKDGKIRICVDYRRLNALTRKDAYPLPRIDESLNALGHARLFSTLDLVSGYWQVAMNPEDQQKTAFTTLWGCSNFKECPSVYAMLQRLFND</sequence>
<comment type="caution">
    <text evidence="2">The sequence shown here is derived from an EMBL/GenBank/DDBJ whole genome shotgun (WGS) entry which is preliminary data.</text>
</comment>
<keyword evidence="3" id="KW-1185">Reference proteome</keyword>
<evidence type="ECO:0000259" key="1">
    <source>
        <dbReference type="Pfam" id="PF00078"/>
    </source>
</evidence>
<dbReference type="Pfam" id="PF00078">
    <property type="entry name" value="RVT_1"/>
    <property type="match status" value="1"/>
</dbReference>
<dbReference type="Proteomes" id="UP000230750">
    <property type="component" value="Unassembled WGS sequence"/>
</dbReference>
<dbReference type="EMBL" id="MRZV01000024">
    <property type="protein sequence ID" value="PIK61796.1"/>
    <property type="molecule type" value="Genomic_DNA"/>
</dbReference>
<reference evidence="2 3" key="1">
    <citation type="journal article" date="2017" name="PLoS Biol.">
        <title>The sea cucumber genome provides insights into morphological evolution and visceral regeneration.</title>
        <authorList>
            <person name="Zhang X."/>
            <person name="Sun L."/>
            <person name="Yuan J."/>
            <person name="Sun Y."/>
            <person name="Gao Y."/>
            <person name="Zhang L."/>
            <person name="Li S."/>
            <person name="Dai H."/>
            <person name="Hamel J.F."/>
            <person name="Liu C."/>
            <person name="Yu Y."/>
            <person name="Liu S."/>
            <person name="Lin W."/>
            <person name="Guo K."/>
            <person name="Jin S."/>
            <person name="Xu P."/>
            <person name="Storey K.B."/>
            <person name="Huan P."/>
            <person name="Zhang T."/>
            <person name="Zhou Y."/>
            <person name="Zhang J."/>
            <person name="Lin C."/>
            <person name="Li X."/>
            <person name="Xing L."/>
            <person name="Huo D."/>
            <person name="Sun M."/>
            <person name="Wang L."/>
            <person name="Mercier A."/>
            <person name="Li F."/>
            <person name="Yang H."/>
            <person name="Xiang J."/>
        </authorList>
    </citation>
    <scope>NUCLEOTIDE SEQUENCE [LARGE SCALE GENOMIC DNA]</scope>
    <source>
        <strain evidence="2">Shaxun</strain>
        <tissue evidence="2">Muscle</tissue>
    </source>
</reference>
<evidence type="ECO:0000313" key="2">
    <source>
        <dbReference type="EMBL" id="PIK61796.1"/>
    </source>
</evidence>
<proteinExistence type="predicted"/>
<dbReference type="SUPFAM" id="SSF56672">
    <property type="entry name" value="DNA/RNA polymerases"/>
    <property type="match status" value="1"/>
</dbReference>
<gene>
    <name evidence="2" type="ORF">BSL78_01251</name>
</gene>
<dbReference type="CDD" id="cd01647">
    <property type="entry name" value="RT_LTR"/>
    <property type="match status" value="1"/>
</dbReference>
<dbReference type="InterPro" id="IPR043502">
    <property type="entry name" value="DNA/RNA_pol_sf"/>
</dbReference>
<dbReference type="InterPro" id="IPR000477">
    <property type="entry name" value="RT_dom"/>
</dbReference>
<dbReference type="OrthoDB" id="9427410at2759"/>
<dbReference type="STRING" id="307972.A0A2G8LNF3"/>
<dbReference type="Gene3D" id="3.10.10.10">
    <property type="entry name" value="HIV Type 1 Reverse Transcriptase, subunit A, domain 1"/>
    <property type="match status" value="1"/>
</dbReference>
<accession>A0A2G8LNF3</accession>
<evidence type="ECO:0000313" key="3">
    <source>
        <dbReference type="Proteomes" id="UP000230750"/>
    </source>
</evidence>
<feature type="domain" description="Reverse transcriptase" evidence="1">
    <location>
        <begin position="21"/>
        <end position="91"/>
    </location>
</feature>
<dbReference type="InterPro" id="IPR053134">
    <property type="entry name" value="RNA-dir_DNA_polymerase"/>
</dbReference>
<name>A0A2G8LNF3_STIJA</name>